<dbReference type="EMBL" id="JAUSTT010000006">
    <property type="protein sequence ID" value="MDQ0175408.1"/>
    <property type="molecule type" value="Genomic_DNA"/>
</dbReference>
<evidence type="ECO:0000313" key="3">
    <source>
        <dbReference type="EMBL" id="MDQ0175408.1"/>
    </source>
</evidence>
<dbReference type="PANTHER" id="PTHR32494:SF5">
    <property type="entry name" value="ALLANTOATE AMIDOHYDROLASE"/>
    <property type="match status" value="1"/>
</dbReference>
<proteinExistence type="inferred from homology"/>
<dbReference type="SUPFAM" id="SSF53187">
    <property type="entry name" value="Zn-dependent exopeptidases"/>
    <property type="match status" value="1"/>
</dbReference>
<sequence>MVEIKKDVIALVDWLSSFGKDPQGGVSRLLYTKEWKEAQEGLKALMEKDGLTTTYDEIGNLFGRLEGSKYKNETIMSGSHVDTVVNGGTLDGQYGIIAALLAVRYLKEQYGQPLRNLEIVSLAEEEGSRFPYTFWGSKNIFGIAKKEDVQAIADFNGVPFEKAMNDAGFGYRDESKPLRDDLKTFVEIHIEQGSVLEKEKKSVGVVHSIVGQRRFTIQLNGEANHAGTTPMHYRKDTVHTLSKIVVMIMERAKQYGDPLVATVGKVEPNPNTVNVVPGHTLFTLDVRHTEKDIIVKFTEEIVAEMKKIAAEMEVEINIDLWMDEDPVPMDKHVVEILEKQCKEHGLNYRLMHSGAGHDSQIFAPHVPTAMLFVPSIKGISHNPKENTSPEDLAEGVRALTNALYELAYKE</sequence>
<dbReference type="Proteomes" id="UP001223586">
    <property type="component" value="Unassembled WGS sequence"/>
</dbReference>
<dbReference type="CDD" id="cd03884">
    <property type="entry name" value="M20_bAS"/>
    <property type="match status" value="1"/>
</dbReference>
<dbReference type="Pfam" id="PF01546">
    <property type="entry name" value="Peptidase_M20"/>
    <property type="match status" value="1"/>
</dbReference>
<dbReference type="Gene3D" id="3.40.630.10">
    <property type="entry name" value="Zn peptidases"/>
    <property type="match status" value="1"/>
</dbReference>
<dbReference type="InterPro" id="IPR002933">
    <property type="entry name" value="Peptidase_M20"/>
</dbReference>
<dbReference type="PIRSF" id="PIRSF001235">
    <property type="entry name" value="Amidase_carbamoylase"/>
    <property type="match status" value="1"/>
</dbReference>
<dbReference type="NCBIfam" id="NF006768">
    <property type="entry name" value="PRK09290.1-1"/>
    <property type="match status" value="1"/>
</dbReference>
<dbReference type="InterPro" id="IPR010158">
    <property type="entry name" value="Amidase_Cbmase"/>
</dbReference>
<dbReference type="EC" id="3.5.3.9" evidence="3"/>
<protein>
    <submittedName>
        <fullName evidence="3">Allantoate deiminase</fullName>
        <ecNumber evidence="3">3.5.3.9</ecNumber>
    </submittedName>
</protein>
<keyword evidence="4" id="KW-1185">Reference proteome</keyword>
<dbReference type="NCBIfam" id="TIGR01879">
    <property type="entry name" value="hydantase"/>
    <property type="match status" value="1"/>
</dbReference>
<gene>
    <name evidence="3" type="ORF">J2S08_001242</name>
</gene>
<evidence type="ECO:0000256" key="1">
    <source>
        <dbReference type="ARBA" id="ARBA00006153"/>
    </source>
</evidence>
<dbReference type="PANTHER" id="PTHR32494">
    <property type="entry name" value="ALLANTOATE DEIMINASE-RELATED"/>
    <property type="match status" value="1"/>
</dbReference>
<name>A0ABT9WQ49_9BACI</name>
<comment type="caution">
    <text evidence="3">The sequence shown here is derived from an EMBL/GenBank/DDBJ whole genome shotgun (WGS) entry which is preliminary data.</text>
</comment>
<dbReference type="InterPro" id="IPR017591">
    <property type="entry name" value="Allantoate_amidohydrolase"/>
</dbReference>
<dbReference type="GO" id="GO:0047652">
    <property type="term" value="F:allantoate deiminase activity"/>
    <property type="evidence" value="ECO:0007669"/>
    <property type="project" value="UniProtKB-EC"/>
</dbReference>
<dbReference type="SUPFAM" id="SSF55031">
    <property type="entry name" value="Bacterial exopeptidase dimerisation domain"/>
    <property type="match status" value="1"/>
</dbReference>
<evidence type="ECO:0000313" key="4">
    <source>
        <dbReference type="Proteomes" id="UP001223586"/>
    </source>
</evidence>
<dbReference type="NCBIfam" id="NF006771">
    <property type="entry name" value="PRK09290.1-5"/>
    <property type="match status" value="1"/>
</dbReference>
<dbReference type="NCBIfam" id="TIGR03176">
    <property type="entry name" value="AllC"/>
    <property type="match status" value="1"/>
</dbReference>
<dbReference type="Gene3D" id="3.30.70.360">
    <property type="match status" value="1"/>
</dbReference>
<reference evidence="3 4" key="1">
    <citation type="submission" date="2023-07" db="EMBL/GenBank/DDBJ databases">
        <title>Genomic Encyclopedia of Type Strains, Phase IV (KMG-IV): sequencing the most valuable type-strain genomes for metagenomic binning, comparative biology and taxonomic classification.</title>
        <authorList>
            <person name="Goeker M."/>
        </authorList>
    </citation>
    <scope>NUCLEOTIDE SEQUENCE [LARGE SCALE GENOMIC DNA]</scope>
    <source>
        <strain evidence="3 4">DSM 23837</strain>
    </source>
</reference>
<dbReference type="InterPro" id="IPR036264">
    <property type="entry name" value="Bact_exopeptidase_dim_dom"/>
</dbReference>
<dbReference type="RefSeq" id="WP_307227711.1">
    <property type="nucleotide sequence ID" value="NZ_JAUSTT010000006.1"/>
</dbReference>
<accession>A0ABT9WQ49</accession>
<comment type="similarity">
    <text evidence="1">Belongs to the peptidase M20 family.</text>
</comment>
<evidence type="ECO:0000256" key="2">
    <source>
        <dbReference type="ARBA" id="ARBA00022801"/>
    </source>
</evidence>
<organism evidence="3 4">
    <name type="scientific">Bacillus chungangensis</name>
    <dbReference type="NCBI Taxonomy" id="587633"/>
    <lineage>
        <taxon>Bacteria</taxon>
        <taxon>Bacillati</taxon>
        <taxon>Bacillota</taxon>
        <taxon>Bacilli</taxon>
        <taxon>Bacillales</taxon>
        <taxon>Bacillaceae</taxon>
        <taxon>Bacillus</taxon>
    </lineage>
</organism>
<keyword evidence="2 3" id="KW-0378">Hydrolase</keyword>